<dbReference type="GO" id="GO:0030154">
    <property type="term" value="P:cell differentiation"/>
    <property type="evidence" value="ECO:0007669"/>
    <property type="project" value="UniProtKB-KW"/>
</dbReference>
<evidence type="ECO:0000256" key="6">
    <source>
        <dbReference type="ARBA" id="ARBA00022871"/>
    </source>
</evidence>
<organism evidence="8 9">
    <name type="scientific">Geodia barretti</name>
    <name type="common">Barrett's horny sponge</name>
    <dbReference type="NCBI Taxonomy" id="519541"/>
    <lineage>
        <taxon>Eukaryota</taxon>
        <taxon>Metazoa</taxon>
        <taxon>Porifera</taxon>
        <taxon>Demospongiae</taxon>
        <taxon>Heteroscleromorpha</taxon>
        <taxon>Tetractinellida</taxon>
        <taxon>Astrophorina</taxon>
        <taxon>Geodiidae</taxon>
        <taxon>Geodia</taxon>
    </lineage>
</organism>
<accession>A0AA35TRX8</accession>
<feature type="compositionally biased region" description="Basic and acidic residues" evidence="7">
    <location>
        <begin position="141"/>
        <end position="178"/>
    </location>
</feature>
<feature type="non-terminal residue" evidence="8">
    <location>
        <position position="1"/>
    </location>
</feature>
<keyword evidence="3" id="KW-0217">Developmental protein</keyword>
<reference evidence="8" key="1">
    <citation type="submission" date="2023-03" db="EMBL/GenBank/DDBJ databases">
        <authorList>
            <person name="Steffen K."/>
            <person name="Cardenas P."/>
        </authorList>
    </citation>
    <scope>NUCLEOTIDE SEQUENCE</scope>
</reference>
<dbReference type="InterPro" id="IPR009685">
    <property type="entry name" value="MEA1"/>
</dbReference>
<feature type="compositionally biased region" description="Polar residues" evidence="7">
    <location>
        <begin position="190"/>
        <end position="204"/>
    </location>
</feature>
<evidence type="ECO:0000256" key="2">
    <source>
        <dbReference type="ARBA" id="ARBA00022245"/>
    </source>
</evidence>
<gene>
    <name evidence="8" type="ORF">GBAR_LOCUS28425</name>
</gene>
<feature type="compositionally biased region" description="Basic and acidic residues" evidence="7">
    <location>
        <begin position="50"/>
        <end position="61"/>
    </location>
</feature>
<keyword evidence="5" id="KW-0221">Differentiation</keyword>
<protein>
    <recommendedName>
        <fullName evidence="2">Male-enhanced antigen 1</fullName>
    </recommendedName>
</protein>
<feature type="compositionally biased region" description="Acidic residues" evidence="7">
    <location>
        <begin position="93"/>
        <end position="102"/>
    </location>
</feature>
<dbReference type="AlphaFoldDB" id="A0AA35TRX8"/>
<keyword evidence="4" id="KW-0597">Phosphoprotein</keyword>
<evidence type="ECO:0000256" key="7">
    <source>
        <dbReference type="SAM" id="MobiDB-lite"/>
    </source>
</evidence>
<dbReference type="GO" id="GO:0007283">
    <property type="term" value="P:spermatogenesis"/>
    <property type="evidence" value="ECO:0007669"/>
    <property type="project" value="UniProtKB-KW"/>
</dbReference>
<dbReference type="Proteomes" id="UP001174909">
    <property type="component" value="Unassembled WGS sequence"/>
</dbReference>
<dbReference type="Pfam" id="PF06910">
    <property type="entry name" value="MEA1"/>
    <property type="match status" value="1"/>
</dbReference>
<feature type="region of interest" description="Disordered" evidence="7">
    <location>
        <begin position="261"/>
        <end position="294"/>
    </location>
</feature>
<keyword evidence="9" id="KW-1185">Reference proteome</keyword>
<comment type="function">
    <text evidence="1">May play an important role in spermatogenesis and/or testis development.</text>
</comment>
<feature type="compositionally biased region" description="Basic residues" evidence="7">
    <location>
        <begin position="262"/>
        <end position="272"/>
    </location>
</feature>
<evidence type="ECO:0000256" key="1">
    <source>
        <dbReference type="ARBA" id="ARBA00002540"/>
    </source>
</evidence>
<feature type="region of interest" description="Disordered" evidence="7">
    <location>
        <begin position="27"/>
        <end position="224"/>
    </location>
</feature>
<keyword evidence="6" id="KW-0744">Spermatogenesis</keyword>
<comment type="caution">
    <text evidence="8">The sequence shown here is derived from an EMBL/GenBank/DDBJ whole genome shotgun (WGS) entry which is preliminary data.</text>
</comment>
<sequence length="294" mass="31466">MNRELGCDGGEETGLCGEVVSVQSPRDLQLANGETNASRYASIAGGTEGEDWRGANGREESSSLSSEEDEEEGGEVRTDSGYMLLPQDPEVMNGDEVDEDDGVVTGRTWGEDSSNPCEPVELQSLGDGSEPGLGGSPRLTRWMERQVRDLAVSDDKQGSSESPREERGGGKDGRRSGCESESWARFSEVAPSTDSEDWPQTTRAGSAEATGTVEPSTSMEKEKAAAIKQAMVGFSLPSSVTPSWAHTVPESVWKAELIGGLKQKKSRRKKKSAVTAARAPYSPRPPTQSTLYVT</sequence>
<name>A0AA35TRX8_GEOBA</name>
<dbReference type="EMBL" id="CASHTH010003974">
    <property type="protein sequence ID" value="CAI8051966.1"/>
    <property type="molecule type" value="Genomic_DNA"/>
</dbReference>
<evidence type="ECO:0000256" key="3">
    <source>
        <dbReference type="ARBA" id="ARBA00022473"/>
    </source>
</evidence>
<dbReference type="PANTHER" id="PTHR17005">
    <property type="entry name" value="MALE-ENHANCED ANTIGEN-1"/>
    <property type="match status" value="1"/>
</dbReference>
<evidence type="ECO:0000256" key="4">
    <source>
        <dbReference type="ARBA" id="ARBA00022553"/>
    </source>
</evidence>
<proteinExistence type="predicted"/>
<evidence type="ECO:0000313" key="9">
    <source>
        <dbReference type="Proteomes" id="UP001174909"/>
    </source>
</evidence>
<feature type="compositionally biased region" description="Polar residues" evidence="7">
    <location>
        <begin position="27"/>
        <end position="39"/>
    </location>
</feature>
<evidence type="ECO:0000313" key="8">
    <source>
        <dbReference type="EMBL" id="CAI8051966.1"/>
    </source>
</evidence>
<evidence type="ECO:0000256" key="5">
    <source>
        <dbReference type="ARBA" id="ARBA00022782"/>
    </source>
</evidence>